<comment type="subcellular location">
    <subcellularLocation>
        <location evidence="1">Cell membrane</location>
        <topology evidence="1">Multi-pass membrane protein</topology>
    </subcellularLocation>
</comment>
<feature type="transmembrane region" description="Helical" evidence="6">
    <location>
        <begin position="80"/>
        <end position="99"/>
    </location>
</feature>
<gene>
    <name evidence="7" type="ORF">A3K87_00470</name>
</gene>
<dbReference type="CDD" id="cd06581">
    <property type="entry name" value="TM_PBP1_LivM_like"/>
    <property type="match status" value="1"/>
</dbReference>
<dbReference type="EMBL" id="LVHG01000029">
    <property type="protein sequence ID" value="OAK65785.1"/>
    <property type="molecule type" value="Genomic_DNA"/>
</dbReference>
<keyword evidence="3 6" id="KW-0812">Transmembrane</keyword>
<keyword evidence="2" id="KW-1003">Cell membrane</keyword>
<evidence type="ECO:0000256" key="2">
    <source>
        <dbReference type="ARBA" id="ARBA00022475"/>
    </source>
</evidence>
<dbReference type="InterPro" id="IPR001851">
    <property type="entry name" value="ABC_transp_permease"/>
</dbReference>
<reference evidence="7 8" key="1">
    <citation type="submission" date="2016-03" db="EMBL/GenBank/DDBJ databases">
        <title>Genome sequence of Variovorax paradoxus KB5.</title>
        <authorList>
            <person name="Jeong H."/>
            <person name="Hong C.E."/>
            <person name="Jo S.H."/>
            <person name="Park J.M."/>
        </authorList>
    </citation>
    <scope>NUCLEOTIDE SEQUENCE [LARGE SCALE GENOMIC DNA]</scope>
    <source>
        <strain evidence="7 8">KB5</strain>
    </source>
</reference>
<comment type="caution">
    <text evidence="7">The sequence shown here is derived from an EMBL/GenBank/DDBJ whole genome shotgun (WGS) entry which is preliminary data.</text>
</comment>
<feature type="transmembrane region" description="Helical" evidence="6">
    <location>
        <begin position="234"/>
        <end position="259"/>
    </location>
</feature>
<dbReference type="GO" id="GO:0005886">
    <property type="term" value="C:plasma membrane"/>
    <property type="evidence" value="ECO:0007669"/>
    <property type="project" value="UniProtKB-SubCell"/>
</dbReference>
<evidence type="ECO:0000313" key="8">
    <source>
        <dbReference type="Proteomes" id="UP000077852"/>
    </source>
</evidence>
<feature type="transmembrane region" description="Helical" evidence="6">
    <location>
        <begin position="56"/>
        <end position="74"/>
    </location>
</feature>
<dbReference type="PANTHER" id="PTHR30482:SF17">
    <property type="entry name" value="ABC TRANSPORTER ATP-BINDING PROTEIN"/>
    <property type="match status" value="1"/>
</dbReference>
<evidence type="ECO:0000256" key="4">
    <source>
        <dbReference type="ARBA" id="ARBA00022989"/>
    </source>
</evidence>
<keyword evidence="5 6" id="KW-0472">Membrane</keyword>
<feature type="transmembrane region" description="Helical" evidence="6">
    <location>
        <begin position="32"/>
        <end position="49"/>
    </location>
</feature>
<dbReference type="Proteomes" id="UP000077852">
    <property type="component" value="Unassembled WGS sequence"/>
</dbReference>
<protein>
    <submittedName>
        <fullName evidence="7">ABC transporter permease</fullName>
    </submittedName>
</protein>
<sequence>MPRKITFLLALAAALGLPLVLSSGSLASEVLIYALAALGCNLLLGYTGLLSFGQGIFFGLGSYTIAILLTRLHLPMPLALLAAMAMGAIGAAVVGWVAIRQRGTYFVMLTLAFAQMFYFIAYTATDLTGGDNGLLDVPRPGFMDTPWKYYAFVAVIFLIAFGMLLRVTDSIFGRTLLAIRDNEDRAAAVGYDLKRFKLLAFMISGAVTGLAGGLHAMMTGIAPLSNAEYHTSEMILVITVIGGTGNLFASVLGSAFYVLLADWLSTLWPRWLLLLGLLLIGVSIGMQRGLWGLGESGWKRVFRRSPPAAPDAAAVQGEKA</sequence>
<organism evidence="7 8">
    <name type="scientific">Variovorax paradoxus</name>
    <dbReference type="NCBI Taxonomy" id="34073"/>
    <lineage>
        <taxon>Bacteria</taxon>
        <taxon>Pseudomonadati</taxon>
        <taxon>Pseudomonadota</taxon>
        <taxon>Betaproteobacteria</taxon>
        <taxon>Burkholderiales</taxon>
        <taxon>Comamonadaceae</taxon>
        <taxon>Variovorax</taxon>
    </lineage>
</organism>
<feature type="transmembrane region" description="Helical" evidence="6">
    <location>
        <begin position="106"/>
        <end position="125"/>
    </location>
</feature>
<evidence type="ECO:0000256" key="5">
    <source>
        <dbReference type="ARBA" id="ARBA00023136"/>
    </source>
</evidence>
<keyword evidence="4 6" id="KW-1133">Transmembrane helix</keyword>
<dbReference type="AlphaFoldDB" id="A0AA91DSU4"/>
<dbReference type="Pfam" id="PF02653">
    <property type="entry name" value="BPD_transp_2"/>
    <property type="match status" value="1"/>
</dbReference>
<accession>A0AA91DSU4</accession>
<feature type="transmembrane region" description="Helical" evidence="6">
    <location>
        <begin position="271"/>
        <end position="291"/>
    </location>
</feature>
<proteinExistence type="predicted"/>
<evidence type="ECO:0000313" key="7">
    <source>
        <dbReference type="EMBL" id="OAK65785.1"/>
    </source>
</evidence>
<evidence type="ECO:0000256" key="6">
    <source>
        <dbReference type="SAM" id="Phobius"/>
    </source>
</evidence>
<dbReference type="InterPro" id="IPR043428">
    <property type="entry name" value="LivM-like"/>
</dbReference>
<evidence type="ECO:0000256" key="3">
    <source>
        <dbReference type="ARBA" id="ARBA00022692"/>
    </source>
</evidence>
<feature type="transmembrane region" description="Helical" evidence="6">
    <location>
        <begin position="149"/>
        <end position="167"/>
    </location>
</feature>
<dbReference type="PANTHER" id="PTHR30482">
    <property type="entry name" value="HIGH-AFFINITY BRANCHED-CHAIN AMINO ACID TRANSPORT SYSTEM PERMEASE"/>
    <property type="match status" value="1"/>
</dbReference>
<evidence type="ECO:0000256" key="1">
    <source>
        <dbReference type="ARBA" id="ARBA00004651"/>
    </source>
</evidence>
<feature type="transmembrane region" description="Helical" evidence="6">
    <location>
        <begin position="198"/>
        <end position="222"/>
    </location>
</feature>
<dbReference type="RefSeq" id="WP_081266940.1">
    <property type="nucleotide sequence ID" value="NZ_LVHG01000029.1"/>
</dbReference>
<dbReference type="GO" id="GO:0015658">
    <property type="term" value="F:branched-chain amino acid transmembrane transporter activity"/>
    <property type="evidence" value="ECO:0007669"/>
    <property type="project" value="InterPro"/>
</dbReference>
<name>A0AA91DSU4_VARPD</name>